<dbReference type="PROSITE" id="PS51709">
    <property type="entry name" value="G_TRME"/>
    <property type="match status" value="1"/>
</dbReference>
<dbReference type="InterPro" id="IPR027266">
    <property type="entry name" value="TrmE/GcvT-like"/>
</dbReference>
<dbReference type="GO" id="GO:0005737">
    <property type="term" value="C:cytoplasm"/>
    <property type="evidence" value="ECO:0007669"/>
    <property type="project" value="UniProtKB-SubCell"/>
</dbReference>
<evidence type="ECO:0000256" key="2">
    <source>
        <dbReference type="ARBA" id="ARBA00022694"/>
    </source>
</evidence>
<reference evidence="9 10" key="1">
    <citation type="journal article" date="2017" name="Arch. Microbiol.">
        <title>Mariprofundus micogutta sp. nov., a novel iron-oxidizing zetaproteobacterium isolated from a deep-sea hydrothermal field at the Bayonnaise knoll of the Izu-Ogasawara arc, and a description of Mariprofundales ord. nov. and Zetaproteobacteria classis nov.</title>
        <authorList>
            <person name="Makita H."/>
            <person name="Tanaka E."/>
            <person name="Mitsunobu S."/>
            <person name="Miyazaki M."/>
            <person name="Nunoura T."/>
            <person name="Uematsu K."/>
            <person name="Takaki Y."/>
            <person name="Nishi S."/>
            <person name="Shimamura S."/>
            <person name="Takai K."/>
        </authorList>
    </citation>
    <scope>NUCLEOTIDE SEQUENCE [LARGE SCALE GENOMIC DNA]</scope>
    <source>
        <strain evidence="9 10">ET2</strain>
    </source>
</reference>
<dbReference type="CDD" id="cd14858">
    <property type="entry name" value="TrmE_N"/>
    <property type="match status" value="1"/>
</dbReference>
<feature type="binding site" evidence="6">
    <location>
        <position position="64"/>
    </location>
    <ligand>
        <name>(6S)-5-formyl-5,6,7,8-tetrahydrofolate</name>
        <dbReference type="ChEBI" id="CHEBI:57457"/>
    </ligand>
</feature>
<dbReference type="Gene3D" id="1.20.120.430">
    <property type="entry name" value="tRNA modification GTPase MnmE domain 2"/>
    <property type="match status" value="1"/>
</dbReference>
<comment type="function">
    <text evidence="6">Exhibits a very high intrinsic GTPase hydrolysis rate. Involved in the addition of a carboxymethylaminomethyl (cmnm) group at the wobble position (U34) of certain tRNAs, forming tRNA-cmnm(5)s(2)U34.</text>
</comment>
<evidence type="ECO:0000256" key="6">
    <source>
        <dbReference type="HAMAP-Rule" id="MF_00379"/>
    </source>
</evidence>
<feature type="domain" description="TrmE-type G" evidence="8">
    <location>
        <begin position="200"/>
        <end position="343"/>
    </location>
</feature>
<dbReference type="InterPro" id="IPR027368">
    <property type="entry name" value="MnmE_dom2"/>
</dbReference>
<gene>
    <name evidence="6" type="primary">mnmE</name>
    <name evidence="6" type="synonym">trmE</name>
    <name evidence="9" type="ORF">MMIC_P2023</name>
</gene>
<sequence>MGVIRISGPRALRVLEGISASNREMQPRVAQLSSWLDEAGDLLDQGLSLYFPGPNSYTGEDVVELQGHGGPVLLRALLDRVFQLGCRAAEPGEFTRRAVENGKIDLSQAEAVAACIDAATVRAGKQAQRQLQGAFGQYIDELMHTLTSLVAHVEASLDFPEEEIPALFFDQLASRMQNEVIQPVDNLLATAQLGERLFDGATVAIVGAPNVGKSSLLNMLSGRDRAIVSDIPGTTRDVLEIDFEVHGIPVRLVDTAGLRQSDDVIEQEGVRRAHQAAHQADVTIFMADASRSDTWTPSVHADVSLMNKIDLEHGDIPEHFLSLCAKTGQGLELLRDRLASQLGDINLADEGLLVTRERHRVILLDANNHLKAGLLSLGDEDKLELTAMEWRRAWALLGSILGIGDVEHILDHVFSEFCIGK</sequence>
<keyword evidence="6" id="KW-0963">Cytoplasm</keyword>
<keyword evidence="6" id="KW-0479">Metal-binding</keyword>
<dbReference type="AlphaFoldDB" id="A0A1L8CQ84"/>
<feature type="binding site" evidence="6">
    <location>
        <position position="210"/>
    </location>
    <ligand>
        <name>K(+)</name>
        <dbReference type="ChEBI" id="CHEBI:29103"/>
    </ligand>
</feature>
<dbReference type="NCBIfam" id="TIGR00231">
    <property type="entry name" value="small_GTP"/>
    <property type="match status" value="1"/>
</dbReference>
<accession>A0A1L8CQ84</accession>
<protein>
    <recommendedName>
        <fullName evidence="6">tRNA modification GTPase MnmE</fullName>
        <ecNumber evidence="6">3.6.-.-</ecNumber>
    </recommendedName>
</protein>
<dbReference type="InterPro" id="IPR004520">
    <property type="entry name" value="GTPase_MnmE"/>
</dbReference>
<feature type="binding site" evidence="6">
    <location>
        <position position="421"/>
    </location>
    <ligand>
        <name>(6S)-5-formyl-5,6,7,8-tetrahydrofolate</name>
        <dbReference type="ChEBI" id="CHEBI:57457"/>
    </ligand>
</feature>
<dbReference type="GO" id="GO:0003924">
    <property type="term" value="F:GTPase activity"/>
    <property type="evidence" value="ECO:0007669"/>
    <property type="project" value="UniProtKB-UniRule"/>
</dbReference>
<dbReference type="InterPro" id="IPR018948">
    <property type="entry name" value="GTP-bd_TrmE_N"/>
</dbReference>
<dbReference type="EMBL" id="BDFD01000019">
    <property type="protein sequence ID" value="GAV21044.1"/>
    <property type="molecule type" value="Genomic_DNA"/>
</dbReference>
<keyword evidence="5 6" id="KW-0342">GTP-binding</keyword>
<feature type="binding site" evidence="6">
    <location>
        <begin position="210"/>
        <end position="215"/>
    </location>
    <ligand>
        <name>GTP</name>
        <dbReference type="ChEBI" id="CHEBI:37565"/>
    </ligand>
</feature>
<dbReference type="GO" id="GO:0002098">
    <property type="term" value="P:tRNA wobble uridine modification"/>
    <property type="evidence" value="ECO:0007669"/>
    <property type="project" value="TreeGrafter"/>
</dbReference>
<organism evidence="9 10">
    <name type="scientific">Mariprofundus micogutta</name>
    <dbReference type="NCBI Taxonomy" id="1921010"/>
    <lineage>
        <taxon>Bacteria</taxon>
        <taxon>Pseudomonadati</taxon>
        <taxon>Pseudomonadota</taxon>
        <taxon>Candidatius Mariprofundia</taxon>
        <taxon>Mariprofundales</taxon>
        <taxon>Mariprofundaceae</taxon>
        <taxon>Mariprofundus</taxon>
    </lineage>
</organism>
<dbReference type="NCBIfam" id="TIGR00450">
    <property type="entry name" value="mnmE_trmE_thdF"/>
    <property type="match status" value="1"/>
</dbReference>
<keyword evidence="4 6" id="KW-0630">Potassium</keyword>
<comment type="caution">
    <text evidence="9">The sequence shown here is derived from an EMBL/GenBank/DDBJ whole genome shotgun (WGS) entry which is preliminary data.</text>
</comment>
<feature type="binding site" evidence="6">
    <location>
        <begin position="254"/>
        <end position="257"/>
    </location>
    <ligand>
        <name>GTP</name>
        <dbReference type="ChEBI" id="CHEBI:37565"/>
    </ligand>
</feature>
<dbReference type="EC" id="3.6.-.-" evidence="6"/>
<evidence type="ECO:0000259" key="8">
    <source>
        <dbReference type="PROSITE" id="PS51709"/>
    </source>
</evidence>
<feature type="binding site" evidence="6">
    <location>
        <position position="231"/>
    </location>
    <ligand>
        <name>K(+)</name>
        <dbReference type="ChEBI" id="CHEBI:29103"/>
    </ligand>
</feature>
<dbReference type="CDD" id="cd04164">
    <property type="entry name" value="trmE"/>
    <property type="match status" value="1"/>
</dbReference>
<feature type="binding site" evidence="6">
    <location>
        <position position="103"/>
    </location>
    <ligand>
        <name>(6S)-5-formyl-5,6,7,8-tetrahydrofolate</name>
        <dbReference type="ChEBI" id="CHEBI:57457"/>
    </ligand>
</feature>
<feature type="binding site" evidence="6">
    <location>
        <position position="235"/>
    </location>
    <ligand>
        <name>Mg(2+)</name>
        <dbReference type="ChEBI" id="CHEBI:18420"/>
    </ligand>
</feature>
<evidence type="ECO:0000313" key="9">
    <source>
        <dbReference type="EMBL" id="GAV21044.1"/>
    </source>
</evidence>
<evidence type="ECO:0000256" key="3">
    <source>
        <dbReference type="ARBA" id="ARBA00022741"/>
    </source>
</evidence>
<dbReference type="InterPro" id="IPR006073">
    <property type="entry name" value="GTP-bd"/>
</dbReference>
<keyword evidence="10" id="KW-1185">Reference proteome</keyword>
<dbReference type="InterPro" id="IPR031168">
    <property type="entry name" value="G_TrmE"/>
</dbReference>
<keyword evidence="6" id="KW-0460">Magnesium</keyword>
<dbReference type="InterPro" id="IPR027417">
    <property type="entry name" value="P-loop_NTPase"/>
</dbReference>
<keyword evidence="3 6" id="KW-0547">Nucleotide-binding</keyword>
<evidence type="ECO:0000256" key="1">
    <source>
        <dbReference type="ARBA" id="ARBA00011043"/>
    </source>
</evidence>
<keyword evidence="6" id="KW-0378">Hydrolase</keyword>
<feature type="binding site" evidence="6">
    <location>
        <position position="234"/>
    </location>
    <ligand>
        <name>K(+)</name>
        <dbReference type="ChEBI" id="CHEBI:29103"/>
    </ligand>
</feature>
<comment type="cofactor">
    <cofactor evidence="6">
        <name>K(+)</name>
        <dbReference type="ChEBI" id="CHEBI:29103"/>
    </cofactor>
    <text evidence="6">Binds 1 potassium ion per subunit.</text>
</comment>
<dbReference type="STRING" id="1921010.MMIC_P2023"/>
<dbReference type="SUPFAM" id="SSF52540">
    <property type="entry name" value="P-loop containing nucleoside triphosphate hydrolases"/>
    <property type="match status" value="1"/>
</dbReference>
<dbReference type="HAMAP" id="MF_00379">
    <property type="entry name" value="GTPase_MnmE"/>
    <property type="match status" value="1"/>
</dbReference>
<dbReference type="Pfam" id="PF10396">
    <property type="entry name" value="TrmE_N"/>
    <property type="match status" value="1"/>
</dbReference>
<feature type="binding site" evidence="6">
    <location>
        <position position="5"/>
    </location>
    <ligand>
        <name>(6S)-5-formyl-5,6,7,8-tetrahydrofolate</name>
        <dbReference type="ChEBI" id="CHEBI:57457"/>
    </ligand>
</feature>
<feature type="binding site" evidence="6">
    <location>
        <position position="214"/>
    </location>
    <ligand>
        <name>Mg(2+)</name>
        <dbReference type="ChEBI" id="CHEBI:18420"/>
    </ligand>
</feature>
<feature type="binding site" evidence="6">
    <location>
        <position position="229"/>
    </location>
    <ligand>
        <name>K(+)</name>
        <dbReference type="ChEBI" id="CHEBI:29103"/>
    </ligand>
</feature>
<evidence type="ECO:0000256" key="7">
    <source>
        <dbReference type="RuleBase" id="RU003313"/>
    </source>
</evidence>
<evidence type="ECO:0000313" key="10">
    <source>
        <dbReference type="Proteomes" id="UP000231632"/>
    </source>
</evidence>
<proteinExistence type="inferred from homology"/>
<comment type="subcellular location">
    <subcellularLocation>
        <location evidence="6">Cytoplasm</location>
    </subcellularLocation>
</comment>
<dbReference type="GO" id="GO:0046872">
    <property type="term" value="F:metal ion binding"/>
    <property type="evidence" value="ECO:0007669"/>
    <property type="project" value="UniProtKB-KW"/>
</dbReference>
<keyword evidence="2 6" id="KW-0819">tRNA processing</keyword>
<comment type="subunit">
    <text evidence="6">Homodimer. Heterotetramer of two MnmE and two MnmG subunits.</text>
</comment>
<dbReference type="PANTHER" id="PTHR42714:SF2">
    <property type="entry name" value="TRNA MODIFICATION GTPASE GTPBP3, MITOCHONDRIAL"/>
    <property type="match status" value="1"/>
</dbReference>
<evidence type="ECO:0000256" key="5">
    <source>
        <dbReference type="ARBA" id="ARBA00023134"/>
    </source>
</evidence>
<feature type="binding site" evidence="6">
    <location>
        <begin position="229"/>
        <end position="235"/>
    </location>
    <ligand>
        <name>GTP</name>
        <dbReference type="ChEBI" id="CHEBI:37565"/>
    </ligand>
</feature>
<comment type="similarity">
    <text evidence="1 6 7">Belongs to the TRAFAC class TrmE-Era-EngA-EngB-Septin-like GTPase superfamily. TrmE GTPase family.</text>
</comment>
<dbReference type="Gene3D" id="3.30.1360.120">
    <property type="entry name" value="Probable tRNA modification gtpase trme, domain 1"/>
    <property type="match status" value="1"/>
</dbReference>
<name>A0A1L8CQ84_9PROT</name>
<comment type="caution">
    <text evidence="6">Lacks conserved residue(s) required for the propagation of feature annotation.</text>
</comment>
<dbReference type="PANTHER" id="PTHR42714">
    <property type="entry name" value="TRNA MODIFICATION GTPASE GTPBP3"/>
    <property type="match status" value="1"/>
</dbReference>
<dbReference type="Proteomes" id="UP000231632">
    <property type="component" value="Unassembled WGS sequence"/>
</dbReference>
<dbReference type="InterPro" id="IPR025867">
    <property type="entry name" value="MnmE_helical"/>
</dbReference>
<dbReference type="GO" id="GO:0030488">
    <property type="term" value="P:tRNA methylation"/>
    <property type="evidence" value="ECO:0007669"/>
    <property type="project" value="TreeGrafter"/>
</dbReference>
<dbReference type="Gene3D" id="3.40.50.300">
    <property type="entry name" value="P-loop containing nucleotide triphosphate hydrolases"/>
    <property type="match status" value="1"/>
</dbReference>
<dbReference type="GO" id="GO:0005525">
    <property type="term" value="F:GTP binding"/>
    <property type="evidence" value="ECO:0007669"/>
    <property type="project" value="UniProtKB-UniRule"/>
</dbReference>
<dbReference type="InterPro" id="IPR005225">
    <property type="entry name" value="Small_GTP-bd"/>
</dbReference>
<dbReference type="Pfam" id="PF12631">
    <property type="entry name" value="MnmE_helical"/>
    <property type="match status" value="1"/>
</dbReference>
<evidence type="ECO:0000256" key="4">
    <source>
        <dbReference type="ARBA" id="ARBA00022958"/>
    </source>
</evidence>
<dbReference type="NCBIfam" id="NF003661">
    <property type="entry name" value="PRK05291.1-3"/>
    <property type="match status" value="1"/>
</dbReference>
<dbReference type="Pfam" id="PF01926">
    <property type="entry name" value="MMR_HSR1"/>
    <property type="match status" value="1"/>
</dbReference>